<keyword evidence="11" id="KW-0963">Cytoplasm</keyword>
<comment type="function">
    <text evidence="11">Acts as a transcriptional regulator. Probably redox-responsive. The apo- but not holo-form probably binds DNA.</text>
</comment>
<organism evidence="14 15">
    <name type="scientific">Corynebacterium lipophiloflavum (strain ATCC 700352 / DSM 44291 / CCUG 37336 / JCM 10383 / DMMZ 1944)</name>
    <dbReference type="NCBI Taxonomy" id="525263"/>
    <lineage>
        <taxon>Bacteria</taxon>
        <taxon>Bacillati</taxon>
        <taxon>Actinomycetota</taxon>
        <taxon>Actinomycetes</taxon>
        <taxon>Mycobacteriales</taxon>
        <taxon>Corynebacteriaceae</taxon>
        <taxon>Corynebacterium</taxon>
    </lineage>
</organism>
<comment type="PTM">
    <text evidence="11">The Fe-S cluster can be nitrosylated by nitric oxide (NO).</text>
</comment>
<dbReference type="HOGENOM" id="CLU_106245_2_2_11"/>
<dbReference type="Pfam" id="PF02467">
    <property type="entry name" value="Whib"/>
    <property type="match status" value="1"/>
</dbReference>
<keyword evidence="10 11" id="KW-0804">Transcription</keyword>
<evidence type="ECO:0000259" key="13">
    <source>
        <dbReference type="PROSITE" id="PS51674"/>
    </source>
</evidence>
<comment type="caution">
    <text evidence="14">The sequence shown here is derived from an EMBL/GenBank/DDBJ whole genome shotgun (WGS) entry which is preliminary data.</text>
</comment>
<evidence type="ECO:0000256" key="11">
    <source>
        <dbReference type="HAMAP-Rule" id="MF_01479"/>
    </source>
</evidence>
<keyword evidence="15" id="KW-1185">Reference proteome</keyword>
<evidence type="ECO:0000256" key="7">
    <source>
        <dbReference type="ARBA" id="ARBA00023015"/>
    </source>
</evidence>
<gene>
    <name evidence="11" type="primary">whiB</name>
    <name evidence="14" type="ORF">HMPREF0298_1989</name>
</gene>
<dbReference type="EMBL" id="ACHJ01000162">
    <property type="protein sequence ID" value="EEI16216.1"/>
    <property type="molecule type" value="Genomic_DNA"/>
</dbReference>
<evidence type="ECO:0000256" key="10">
    <source>
        <dbReference type="ARBA" id="ARBA00023163"/>
    </source>
</evidence>
<keyword evidence="4 11" id="KW-0479">Metal-binding</keyword>
<evidence type="ECO:0000313" key="15">
    <source>
        <dbReference type="Proteomes" id="UP000006196"/>
    </source>
</evidence>
<feature type="binding site" evidence="11">
    <location>
        <position position="72"/>
    </location>
    <ligand>
        <name>[4Fe-4S] cluster</name>
        <dbReference type="ChEBI" id="CHEBI:49883"/>
    </ligand>
</feature>
<keyword evidence="9 11" id="KW-1015">Disulfide bond</keyword>
<dbReference type="InterPro" id="IPR034768">
    <property type="entry name" value="4FE4S_WBL"/>
</dbReference>
<dbReference type="OrthoDB" id="4228525at2"/>
<evidence type="ECO:0000256" key="12">
    <source>
        <dbReference type="SAM" id="MobiDB-lite"/>
    </source>
</evidence>
<dbReference type="HAMAP" id="MF_01479">
    <property type="entry name" value="WhiB"/>
    <property type="match status" value="1"/>
</dbReference>
<evidence type="ECO:0000256" key="2">
    <source>
        <dbReference type="ARBA" id="ARBA00006597"/>
    </source>
</evidence>
<keyword evidence="5 11" id="KW-0408">Iron</keyword>
<dbReference type="GO" id="GO:0051539">
    <property type="term" value="F:4 iron, 4 sulfur cluster binding"/>
    <property type="evidence" value="ECO:0007669"/>
    <property type="project" value="UniProtKB-UniRule"/>
</dbReference>
<feature type="binding site" evidence="11">
    <location>
        <position position="47"/>
    </location>
    <ligand>
        <name>[4Fe-4S] cluster</name>
        <dbReference type="ChEBI" id="CHEBI:49883"/>
    </ligand>
</feature>
<keyword evidence="6 11" id="KW-0411">Iron-sulfur</keyword>
<dbReference type="PANTHER" id="PTHR38839:SF7">
    <property type="entry name" value="TRANSCRIPTIONAL REGULATOR WHIB4"/>
    <property type="match status" value="1"/>
</dbReference>
<dbReference type="eggNOG" id="ENOG5032TCV">
    <property type="taxonomic scope" value="Bacteria"/>
</dbReference>
<comment type="similarity">
    <text evidence="2 11">Belongs to the WhiB family.</text>
</comment>
<reference evidence="14" key="1">
    <citation type="submission" date="2009-01" db="EMBL/GenBank/DDBJ databases">
        <authorList>
            <person name="Qin X."/>
            <person name="Bachman B."/>
            <person name="Battles P."/>
            <person name="Bell A."/>
            <person name="Bess C."/>
            <person name="Bickham C."/>
            <person name="Chaboub L."/>
            <person name="Chen D."/>
            <person name="Coyle M."/>
            <person name="Deiros D.R."/>
            <person name="Dinh H."/>
            <person name="Forbes L."/>
            <person name="Fowler G."/>
            <person name="Francisco L."/>
            <person name="Fu Q."/>
            <person name="Gubbala S."/>
            <person name="Hale W."/>
            <person name="Han Y."/>
            <person name="Hemphill L."/>
            <person name="Highlander S.K."/>
            <person name="Hirani K."/>
            <person name="Hogues M."/>
            <person name="Jackson L."/>
            <person name="Jakkamsetti A."/>
            <person name="Javaid M."/>
            <person name="Jiang H."/>
            <person name="Korchina V."/>
            <person name="Kovar C."/>
            <person name="Lara F."/>
            <person name="Lee S."/>
            <person name="Mata R."/>
            <person name="Mathew T."/>
            <person name="Moen C."/>
            <person name="Morales K."/>
            <person name="Munidasa M."/>
            <person name="Nazareth L."/>
            <person name="Ngo R."/>
            <person name="Nguyen L."/>
            <person name="Okwuonu G."/>
            <person name="Ongeri F."/>
            <person name="Patil S."/>
            <person name="Petrosino J."/>
            <person name="Pham C."/>
            <person name="Pham P."/>
            <person name="Pu L.-L."/>
            <person name="Puazo M."/>
            <person name="Raj R."/>
            <person name="Reid J."/>
            <person name="Rouhana J."/>
            <person name="Saada N."/>
            <person name="Shang Y."/>
            <person name="Simmons D."/>
            <person name="Thornton R."/>
            <person name="Warren J."/>
            <person name="Weissenberger G."/>
            <person name="Zhang J."/>
            <person name="Zhang L."/>
            <person name="Zhou C."/>
            <person name="Zhu D."/>
            <person name="Muzny D."/>
            <person name="Worley K."/>
            <person name="Gibbs R."/>
        </authorList>
    </citation>
    <scope>NUCLEOTIDE SEQUENCE [LARGE SCALE GENOMIC DNA]</scope>
    <source>
        <strain evidence="14">DSM 44291</strain>
    </source>
</reference>
<accession>C0XU69</accession>
<evidence type="ECO:0000256" key="1">
    <source>
        <dbReference type="ARBA" id="ARBA00004496"/>
    </source>
</evidence>
<comment type="PTM">
    <text evidence="11">Upon Fe-S cluster removal intramolecular disulfide bonds are formed.</text>
</comment>
<keyword evidence="8 11" id="KW-0238">DNA-binding</keyword>
<evidence type="ECO:0000256" key="3">
    <source>
        <dbReference type="ARBA" id="ARBA00022485"/>
    </source>
</evidence>
<evidence type="ECO:0000256" key="9">
    <source>
        <dbReference type="ARBA" id="ARBA00023157"/>
    </source>
</evidence>
<dbReference type="GO" id="GO:0046872">
    <property type="term" value="F:metal ion binding"/>
    <property type="evidence" value="ECO:0007669"/>
    <property type="project" value="UniProtKB-KW"/>
</dbReference>
<feature type="domain" description="4Fe-4S Wbl-type" evidence="13">
    <location>
        <begin position="46"/>
        <end position="102"/>
    </location>
</feature>
<evidence type="ECO:0000256" key="4">
    <source>
        <dbReference type="ARBA" id="ARBA00022723"/>
    </source>
</evidence>
<dbReference type="GO" id="GO:0035731">
    <property type="term" value="F:dinitrosyl-iron complex binding"/>
    <property type="evidence" value="ECO:0007669"/>
    <property type="project" value="UniProtKB-UniRule"/>
</dbReference>
<dbReference type="GO" id="GO:0005737">
    <property type="term" value="C:cytoplasm"/>
    <property type="evidence" value="ECO:0007669"/>
    <property type="project" value="UniProtKB-SubCell"/>
</dbReference>
<dbReference type="GO" id="GO:0045454">
    <property type="term" value="P:cell redox homeostasis"/>
    <property type="evidence" value="ECO:0007669"/>
    <property type="project" value="TreeGrafter"/>
</dbReference>
<feature type="region of interest" description="Disordered" evidence="12">
    <location>
        <begin position="1"/>
        <end position="26"/>
    </location>
</feature>
<evidence type="ECO:0000256" key="8">
    <source>
        <dbReference type="ARBA" id="ARBA00023125"/>
    </source>
</evidence>
<keyword evidence="7 11" id="KW-0805">Transcription regulation</keyword>
<dbReference type="RefSeq" id="WP_006839282.1">
    <property type="nucleotide sequence ID" value="NZ_GG667191.1"/>
</dbReference>
<name>C0XU69_CORLD</name>
<protein>
    <recommendedName>
        <fullName evidence="11">Transcriptional regulator WhiB</fullName>
    </recommendedName>
</protein>
<dbReference type="GO" id="GO:0047134">
    <property type="term" value="F:protein-disulfide reductase [NAD(P)H] activity"/>
    <property type="evidence" value="ECO:0007669"/>
    <property type="project" value="TreeGrafter"/>
</dbReference>
<keyword evidence="3 11" id="KW-0004">4Fe-4S</keyword>
<feature type="binding site" evidence="11">
    <location>
        <position position="69"/>
    </location>
    <ligand>
        <name>[4Fe-4S] cluster</name>
        <dbReference type="ChEBI" id="CHEBI:49883"/>
    </ligand>
</feature>
<dbReference type="STRING" id="525263.HMPREF0298_1989"/>
<evidence type="ECO:0000256" key="6">
    <source>
        <dbReference type="ARBA" id="ARBA00023014"/>
    </source>
</evidence>
<comment type="subcellular location">
    <subcellularLocation>
        <location evidence="1 11">Cytoplasm</location>
    </subcellularLocation>
</comment>
<proteinExistence type="inferred from homology"/>
<comment type="cofactor">
    <cofactor evidence="11">
        <name>[4Fe-4S] cluster</name>
        <dbReference type="ChEBI" id="CHEBI:49883"/>
    </cofactor>
    <text evidence="11">Binds 1 [4Fe-4S] cluster per subunit. Following nitrosylation of the [4Fe-4S] cluster binds 1 [4Fe-8(NO)] cluster per subunit.</text>
</comment>
<feature type="binding site" evidence="11">
    <location>
        <position position="78"/>
    </location>
    <ligand>
        <name>[4Fe-4S] cluster</name>
        <dbReference type="ChEBI" id="CHEBI:49883"/>
    </ligand>
</feature>
<sequence>MTTTLGREALESAPAPRRSTSVGTTRNYDSGGQLVFDRGEWVTLATCRSGDPDALFVRGAEQRKAAAICRRCPVQMECRADALDNRIEFGVWGGLTERQRRAVLRQNPHVTDWAEHLASGREVAGL</sequence>
<dbReference type="Proteomes" id="UP000006196">
    <property type="component" value="Unassembled WGS sequence"/>
</dbReference>
<dbReference type="GO" id="GO:0003677">
    <property type="term" value="F:DNA binding"/>
    <property type="evidence" value="ECO:0007669"/>
    <property type="project" value="UniProtKB-UniRule"/>
</dbReference>
<dbReference type="PROSITE" id="PS51674">
    <property type="entry name" value="4FE4S_WBL"/>
    <property type="match status" value="1"/>
</dbReference>
<evidence type="ECO:0000313" key="14">
    <source>
        <dbReference type="EMBL" id="EEI16216.1"/>
    </source>
</evidence>
<dbReference type="PANTHER" id="PTHR38839">
    <property type="entry name" value="TRANSCRIPTIONAL REGULATOR WHID-RELATED"/>
    <property type="match status" value="1"/>
</dbReference>
<dbReference type="GO" id="GO:0045892">
    <property type="term" value="P:negative regulation of DNA-templated transcription"/>
    <property type="evidence" value="ECO:0007669"/>
    <property type="project" value="TreeGrafter"/>
</dbReference>
<dbReference type="InterPro" id="IPR003482">
    <property type="entry name" value="Whib"/>
</dbReference>
<dbReference type="AlphaFoldDB" id="C0XU69"/>
<evidence type="ECO:0000256" key="5">
    <source>
        <dbReference type="ARBA" id="ARBA00023004"/>
    </source>
</evidence>